<dbReference type="Proteomes" id="UP000823405">
    <property type="component" value="Unassembled WGS sequence"/>
</dbReference>
<keyword evidence="1" id="KW-0596">Phosphopantetheine</keyword>
<evidence type="ECO:0000259" key="5">
    <source>
        <dbReference type="PROSITE" id="PS50075"/>
    </source>
</evidence>
<dbReference type="SMART" id="SM00824">
    <property type="entry name" value="PKS_TE"/>
    <property type="match status" value="1"/>
</dbReference>
<dbReference type="SUPFAM" id="SSF52777">
    <property type="entry name" value="CoA-dependent acyltransferases"/>
    <property type="match status" value="2"/>
</dbReference>
<dbReference type="Gene3D" id="3.30.300.30">
    <property type="match status" value="1"/>
</dbReference>
<dbReference type="PROSITE" id="PS00012">
    <property type="entry name" value="PHOSPHOPANTETHEINE"/>
    <property type="match status" value="1"/>
</dbReference>
<dbReference type="CDD" id="cd05930">
    <property type="entry name" value="A_NRPS"/>
    <property type="match status" value="1"/>
</dbReference>
<name>A0A9P6URM5_9FUNG</name>
<dbReference type="GO" id="GO:0047527">
    <property type="term" value="F:2,3-dihydroxybenzoate-serine ligase activity"/>
    <property type="evidence" value="ECO:0007669"/>
    <property type="project" value="TreeGrafter"/>
</dbReference>
<dbReference type="FunFam" id="3.40.50.12780:FF:000012">
    <property type="entry name" value="Non-ribosomal peptide synthetase"/>
    <property type="match status" value="1"/>
</dbReference>
<dbReference type="InterPro" id="IPR045851">
    <property type="entry name" value="AMP-bd_C_sf"/>
</dbReference>
<evidence type="ECO:0000256" key="3">
    <source>
        <dbReference type="ARBA" id="ARBA00022598"/>
    </source>
</evidence>
<keyword evidence="7" id="KW-1185">Reference proteome</keyword>
<dbReference type="Gene3D" id="3.40.50.1820">
    <property type="entry name" value="alpha/beta hydrolase"/>
    <property type="match status" value="1"/>
</dbReference>
<dbReference type="GO" id="GO:0005829">
    <property type="term" value="C:cytosol"/>
    <property type="evidence" value="ECO:0007669"/>
    <property type="project" value="TreeGrafter"/>
</dbReference>
<dbReference type="PROSITE" id="PS50075">
    <property type="entry name" value="CARRIER"/>
    <property type="match status" value="1"/>
</dbReference>
<evidence type="ECO:0000256" key="4">
    <source>
        <dbReference type="ARBA" id="ARBA00029454"/>
    </source>
</evidence>
<dbReference type="InterPro" id="IPR020806">
    <property type="entry name" value="PKS_PP-bd"/>
</dbReference>
<comment type="similarity">
    <text evidence="4">Belongs to the NRP synthetase family.</text>
</comment>
<dbReference type="InterPro" id="IPR025110">
    <property type="entry name" value="AMP-bd_C"/>
</dbReference>
<dbReference type="InterPro" id="IPR029058">
    <property type="entry name" value="AB_hydrolase_fold"/>
</dbReference>
<dbReference type="Pfam" id="PF00501">
    <property type="entry name" value="AMP-binding"/>
    <property type="match status" value="1"/>
</dbReference>
<evidence type="ECO:0000313" key="6">
    <source>
        <dbReference type="EMBL" id="KAG0316265.1"/>
    </source>
</evidence>
<keyword evidence="3" id="KW-0436">Ligase</keyword>
<organism evidence="6 7">
    <name type="scientific">Linnemannia gamsii</name>
    <dbReference type="NCBI Taxonomy" id="64522"/>
    <lineage>
        <taxon>Eukaryota</taxon>
        <taxon>Fungi</taxon>
        <taxon>Fungi incertae sedis</taxon>
        <taxon>Mucoromycota</taxon>
        <taxon>Mortierellomycotina</taxon>
        <taxon>Mortierellomycetes</taxon>
        <taxon>Mortierellales</taxon>
        <taxon>Mortierellaceae</taxon>
        <taxon>Linnemannia</taxon>
    </lineage>
</organism>
<proteinExistence type="inferred from homology"/>
<dbReference type="Pfam" id="PF00668">
    <property type="entry name" value="Condensation"/>
    <property type="match status" value="1"/>
</dbReference>
<dbReference type="FunFam" id="3.40.50.980:FF:000001">
    <property type="entry name" value="Non-ribosomal peptide synthetase"/>
    <property type="match status" value="1"/>
</dbReference>
<keyword evidence="2" id="KW-0597">Phosphoprotein</keyword>
<accession>A0A9P6URM5</accession>
<dbReference type="FunFam" id="1.10.1200.10:FF:000005">
    <property type="entry name" value="Nonribosomal peptide synthetase 1"/>
    <property type="match status" value="1"/>
</dbReference>
<dbReference type="InterPro" id="IPR010071">
    <property type="entry name" value="AA_adenyl_dom"/>
</dbReference>
<dbReference type="Pfam" id="PF00550">
    <property type="entry name" value="PP-binding"/>
    <property type="match status" value="1"/>
</dbReference>
<dbReference type="GO" id="GO:0009366">
    <property type="term" value="C:enterobactin synthetase complex"/>
    <property type="evidence" value="ECO:0007669"/>
    <property type="project" value="TreeGrafter"/>
</dbReference>
<dbReference type="SUPFAM" id="SSF53474">
    <property type="entry name" value="alpha/beta-Hydrolases"/>
    <property type="match status" value="1"/>
</dbReference>
<protein>
    <recommendedName>
        <fullName evidence="5">Carrier domain-containing protein</fullName>
    </recommendedName>
</protein>
<dbReference type="GO" id="GO:0009239">
    <property type="term" value="P:enterobactin biosynthetic process"/>
    <property type="evidence" value="ECO:0007669"/>
    <property type="project" value="TreeGrafter"/>
</dbReference>
<dbReference type="EMBL" id="JAAAIN010000317">
    <property type="protein sequence ID" value="KAG0316265.1"/>
    <property type="molecule type" value="Genomic_DNA"/>
</dbReference>
<dbReference type="PROSITE" id="PS00455">
    <property type="entry name" value="AMP_BINDING"/>
    <property type="match status" value="1"/>
</dbReference>
<dbReference type="InterPro" id="IPR023213">
    <property type="entry name" value="CAT-like_dom_sf"/>
</dbReference>
<dbReference type="SMART" id="SM00823">
    <property type="entry name" value="PKS_PP"/>
    <property type="match status" value="1"/>
</dbReference>
<dbReference type="Gene3D" id="3.30.559.30">
    <property type="entry name" value="Nonribosomal peptide synthetase, condensation domain"/>
    <property type="match status" value="1"/>
</dbReference>
<dbReference type="Gene3D" id="2.30.38.10">
    <property type="entry name" value="Luciferase, Domain 3"/>
    <property type="match status" value="1"/>
</dbReference>
<dbReference type="Pfam" id="PF00975">
    <property type="entry name" value="Thioesterase"/>
    <property type="match status" value="1"/>
</dbReference>
<dbReference type="InterPro" id="IPR009081">
    <property type="entry name" value="PP-bd_ACP"/>
</dbReference>
<gene>
    <name evidence="6" type="ORF">BGZ97_007152</name>
</gene>
<dbReference type="Pfam" id="PF13193">
    <property type="entry name" value="AMP-binding_C"/>
    <property type="match status" value="1"/>
</dbReference>
<comment type="caution">
    <text evidence="6">The sequence shown here is derived from an EMBL/GenBank/DDBJ whole genome shotgun (WGS) entry which is preliminary data.</text>
</comment>
<dbReference type="SUPFAM" id="SSF56801">
    <property type="entry name" value="Acetyl-CoA synthetase-like"/>
    <property type="match status" value="1"/>
</dbReference>
<reference evidence="6" key="1">
    <citation type="journal article" date="2020" name="Fungal Divers.">
        <title>Resolving the Mortierellaceae phylogeny through synthesis of multi-gene phylogenetics and phylogenomics.</title>
        <authorList>
            <person name="Vandepol N."/>
            <person name="Liber J."/>
            <person name="Desiro A."/>
            <person name="Na H."/>
            <person name="Kennedy M."/>
            <person name="Barry K."/>
            <person name="Grigoriev I.V."/>
            <person name="Miller A.N."/>
            <person name="O'Donnell K."/>
            <person name="Stajich J.E."/>
            <person name="Bonito G."/>
        </authorList>
    </citation>
    <scope>NUCLEOTIDE SEQUENCE</scope>
    <source>
        <strain evidence="6">NVP60</strain>
    </source>
</reference>
<feature type="domain" description="Carrier" evidence="5">
    <location>
        <begin position="955"/>
        <end position="1030"/>
    </location>
</feature>
<dbReference type="InterPro" id="IPR006162">
    <property type="entry name" value="Ppantetheine_attach_site"/>
</dbReference>
<dbReference type="InterPro" id="IPR020845">
    <property type="entry name" value="AMP-binding_CS"/>
</dbReference>
<dbReference type="FunFam" id="3.30.300.30:FF:000010">
    <property type="entry name" value="Enterobactin synthetase component F"/>
    <property type="match status" value="1"/>
</dbReference>
<dbReference type="SUPFAM" id="SSF47336">
    <property type="entry name" value="ACP-like"/>
    <property type="match status" value="1"/>
</dbReference>
<dbReference type="OrthoDB" id="329835at2759"/>
<sequence>MATCVNPVTYPLSAAQMEIWLAQQIHPNSPVYNVGQFTEIHGVVDPILFEAALQQVVAEAESLRLQFIESGNGPHQFVGTPDWSLPLIDFSSEIDPQATAEVWMRADYKQPIDFLHGPLFSYALLKIAPNRFFWHQRYHHIALDGVGIALIVQRMAQVYSARVKGMAAQEPAFGPLALLLESDVRYRASAQLAQDRAHWLKLCENWPEPVTLIDRQAPALQQCLRQTAYVSSQAVRTLTANTNRLAHFMVAAMAAYLHRLTGAQDVVLGFPMTVRFGEEQRIPGTTSNIVPIRLTVQSDTTLSSLMEKAAQEIQGGFWRQRYRSEELRRELGRVQNQPLFGPAINLMPFDYDLCFGEHASITHNLASGPVDDLMVALYLSSENGPLRIDFDANPTLYTADTVAAHQRRFLKFLDALATEPTQPIGGIDLLDAAERRQLLVEWNTTERDYPAHLCLHQVFEKQVERTPDATALVYDNQRLSYAELNTRANRLAHQLIKLGVQPDARVAICMERSPAMIVGLLAILKAGGAYIPLDPAYPSERLTHTLTDATPTILLADAAGRAALDAATLATLTVLDPNRLPESALTNPHILGLNSHHLAYIIYTSGSTGTPKGVMIEHQSVVNLAQAQTAYFEVHPGSRVLQFASPGFDASIWEIIMAFGSGAGLYLPPDDVRRDKNALWDYLEKHAITHATLPSALLQDGEDLARLSTPLTLILAGEAPNLTLLRSLLHQGTVFNAYGPTETTICATAWRCPRELSSETVLIGRPIANTRLYLLDTHRQPVPLGTAGELYVGGVGIARGYLNRPELSAERFLPDPFSHRENARMYKTGDLARYLPDGNLEFLGRDDHQVKIRGFRIELGEIEARLIEHPQVREAAVLALSEQSNKQLIAYVVAEADTQLPSTLRAYLAARLPEYMIPAAFVRLEALPLTVNGKLDRRALPAPNDEAFARHGYTAPQGETEIKLAAIWAELLKVERISRHDNFFALGGHSLLAVQMTRRVHTTLGVEIALRLLFEAPTVAELAQRLLKLEGAQDDSFDVVLPLQPKGTRPPLFCIHPGTGLSWGYTALSQHLDADQPVYGIQARGLNGLTPLAETFNAMAADYLKQIRRIQPNGPYYLLGWCFGGKVAHSIAIQLEQQGEKVALLALLDTYPTDGVQQSDEAEIKQTNEQEKELEATFIQFFARYSDENIPDAGEYLWEKTRDVIKNNFRILKNFSLPIYSSDVLFFRAAIPDNELTPLSSPDLWQPYVLGDIEAYDIACKHEDMDRPGPIAEMGRILAQAVAHYLDLGIALGSKRLD</sequence>
<evidence type="ECO:0000313" key="7">
    <source>
        <dbReference type="Proteomes" id="UP000823405"/>
    </source>
</evidence>
<dbReference type="InterPro" id="IPR000873">
    <property type="entry name" value="AMP-dep_synth/lig_dom"/>
</dbReference>
<evidence type="ECO:0000256" key="1">
    <source>
        <dbReference type="ARBA" id="ARBA00022450"/>
    </source>
</evidence>
<dbReference type="InterPro" id="IPR036736">
    <property type="entry name" value="ACP-like_sf"/>
</dbReference>
<dbReference type="FunFam" id="2.30.38.10:FF:000001">
    <property type="entry name" value="Non-ribosomal peptide synthetase PvdI"/>
    <property type="match status" value="1"/>
</dbReference>
<dbReference type="InterPro" id="IPR001242">
    <property type="entry name" value="Condensation_dom"/>
</dbReference>
<dbReference type="Gene3D" id="3.30.559.10">
    <property type="entry name" value="Chloramphenicol acetyltransferase-like domain"/>
    <property type="match status" value="1"/>
</dbReference>
<dbReference type="InterPro" id="IPR020802">
    <property type="entry name" value="TesA-like"/>
</dbReference>
<dbReference type="GO" id="GO:0031177">
    <property type="term" value="F:phosphopantetheine binding"/>
    <property type="evidence" value="ECO:0007669"/>
    <property type="project" value="InterPro"/>
</dbReference>
<dbReference type="PANTHER" id="PTHR45527:SF1">
    <property type="entry name" value="FATTY ACID SYNTHASE"/>
    <property type="match status" value="1"/>
</dbReference>
<evidence type="ECO:0000256" key="2">
    <source>
        <dbReference type="ARBA" id="ARBA00022553"/>
    </source>
</evidence>
<dbReference type="InterPro" id="IPR001031">
    <property type="entry name" value="Thioesterase"/>
</dbReference>
<dbReference type="NCBIfam" id="TIGR01733">
    <property type="entry name" value="AA-adenyl-dom"/>
    <property type="match status" value="1"/>
</dbReference>
<dbReference type="Gene3D" id="3.40.50.980">
    <property type="match status" value="2"/>
</dbReference>
<dbReference type="PANTHER" id="PTHR45527">
    <property type="entry name" value="NONRIBOSOMAL PEPTIDE SYNTHETASE"/>
    <property type="match status" value="1"/>
</dbReference>
<dbReference type="GO" id="GO:0043041">
    <property type="term" value="P:amino acid activation for nonribosomal peptide biosynthetic process"/>
    <property type="evidence" value="ECO:0007669"/>
    <property type="project" value="TreeGrafter"/>
</dbReference>